<gene>
    <name evidence="1" type="ORF">RhiirA4_473767</name>
</gene>
<dbReference type="EMBL" id="LLXI01001684">
    <property type="protein sequence ID" value="PKY54773.1"/>
    <property type="molecule type" value="Genomic_DNA"/>
</dbReference>
<reference evidence="1 2" key="1">
    <citation type="submission" date="2015-10" db="EMBL/GenBank/DDBJ databases">
        <title>Genome analyses suggest a sexual origin of heterokaryosis in a supposedly ancient asexual fungus.</title>
        <authorList>
            <person name="Ropars J."/>
            <person name="Sedzielewska K."/>
            <person name="Noel J."/>
            <person name="Charron P."/>
            <person name="Farinelli L."/>
            <person name="Marton T."/>
            <person name="Kruger M."/>
            <person name="Pelin A."/>
            <person name="Brachmann A."/>
            <person name="Corradi N."/>
        </authorList>
    </citation>
    <scope>NUCLEOTIDE SEQUENCE [LARGE SCALE GENOMIC DNA]</scope>
    <source>
        <strain evidence="1 2">A4</strain>
    </source>
</reference>
<evidence type="ECO:0008006" key="3">
    <source>
        <dbReference type="Google" id="ProtNLM"/>
    </source>
</evidence>
<evidence type="ECO:0000313" key="1">
    <source>
        <dbReference type="EMBL" id="PKY54773.1"/>
    </source>
</evidence>
<dbReference type="VEuPathDB" id="FungiDB:RhiirA1_474090"/>
<name>A0A2I1H7C4_9GLOM</name>
<dbReference type="VEuPathDB" id="FungiDB:FUN_005941"/>
<accession>A0A2I1H7C4</accession>
<comment type="caution">
    <text evidence="1">The sequence shown here is derived from an EMBL/GenBank/DDBJ whole genome shotgun (WGS) entry which is preliminary data.</text>
</comment>
<proteinExistence type="predicted"/>
<sequence>MQSSFHSVDWSLSFETFKQSLYPRLAVTKSSIFSQFRLKLWFDELPVMYRLSQRFSGLYADDSLCPTCGAFMETLEHLFICSPDYLDTDDNNPLLPNHKDITTKLIQRFLVKLATKISSSSKCKKTYDELLVALRELPSLGLPELLLDNNYSSFSASWFLRSFIPRDLPTCLMRQSGLSYSFLSSIISRTFLKLQREIYHGLWRPRCKLKVEKDAAKNILPNTLRSYKGPFVQHFHFSAMTGPRIILI</sequence>
<dbReference type="AlphaFoldDB" id="A0A2I1H7C4"/>
<organism evidence="1 2">
    <name type="scientific">Rhizophagus irregularis</name>
    <dbReference type="NCBI Taxonomy" id="588596"/>
    <lineage>
        <taxon>Eukaryota</taxon>
        <taxon>Fungi</taxon>
        <taxon>Fungi incertae sedis</taxon>
        <taxon>Mucoromycota</taxon>
        <taxon>Glomeromycotina</taxon>
        <taxon>Glomeromycetes</taxon>
        <taxon>Glomerales</taxon>
        <taxon>Glomeraceae</taxon>
        <taxon>Rhizophagus</taxon>
    </lineage>
</organism>
<protein>
    <recommendedName>
        <fullName evidence="3">Reverse transcriptase zinc-binding domain-containing protein</fullName>
    </recommendedName>
</protein>
<dbReference type="Proteomes" id="UP000234323">
    <property type="component" value="Unassembled WGS sequence"/>
</dbReference>
<evidence type="ECO:0000313" key="2">
    <source>
        <dbReference type="Proteomes" id="UP000234323"/>
    </source>
</evidence>
<keyword evidence="2" id="KW-1185">Reference proteome</keyword>